<accession>A0ABT3PKQ6</accession>
<proteinExistence type="predicted"/>
<organism evidence="2 3">
    <name type="scientific">Fodinibius salsisoli</name>
    <dbReference type="NCBI Taxonomy" id="2820877"/>
    <lineage>
        <taxon>Bacteria</taxon>
        <taxon>Pseudomonadati</taxon>
        <taxon>Balneolota</taxon>
        <taxon>Balneolia</taxon>
        <taxon>Balneolales</taxon>
        <taxon>Balneolaceae</taxon>
        <taxon>Fodinibius</taxon>
    </lineage>
</organism>
<dbReference type="EMBL" id="JAGGJA010000003">
    <property type="protein sequence ID" value="MCW9706343.1"/>
    <property type="molecule type" value="Genomic_DNA"/>
</dbReference>
<evidence type="ECO:0000313" key="3">
    <source>
        <dbReference type="Proteomes" id="UP001207918"/>
    </source>
</evidence>
<keyword evidence="1" id="KW-0732">Signal</keyword>
<dbReference type="Proteomes" id="UP001207918">
    <property type="component" value="Unassembled WGS sequence"/>
</dbReference>
<dbReference type="Pfam" id="PF16267">
    <property type="entry name" value="DUF4920"/>
    <property type="match status" value="1"/>
</dbReference>
<protein>
    <submittedName>
        <fullName evidence="2">DUF4920 domain-containing protein</fullName>
    </submittedName>
</protein>
<sequence length="167" mass="18600">MKHLQLLGALVILGSMSVQAQEHVKDYVQLSDPVVQTEDYRVFGDRFESGESVVSLDELISADSTFNEQAITTEGVISQVCKKKGCFFILNKEGTDRHARITFKDYGFFIPTNTAGSKVKLNGIFQVKELSEEKAKHYAKDSGDDPDKIKGPQKEYSVVATSVLIYK</sequence>
<dbReference type="InterPro" id="IPR032577">
    <property type="entry name" value="DUF4920"/>
</dbReference>
<gene>
    <name evidence="2" type="ORF">J6I44_05735</name>
</gene>
<dbReference type="RefSeq" id="WP_265765048.1">
    <property type="nucleotide sequence ID" value="NZ_JAGGJA010000003.1"/>
</dbReference>
<keyword evidence="3" id="KW-1185">Reference proteome</keyword>
<evidence type="ECO:0000313" key="2">
    <source>
        <dbReference type="EMBL" id="MCW9706343.1"/>
    </source>
</evidence>
<feature type="signal peptide" evidence="1">
    <location>
        <begin position="1"/>
        <end position="20"/>
    </location>
</feature>
<evidence type="ECO:0000256" key="1">
    <source>
        <dbReference type="SAM" id="SignalP"/>
    </source>
</evidence>
<comment type="caution">
    <text evidence="2">The sequence shown here is derived from an EMBL/GenBank/DDBJ whole genome shotgun (WGS) entry which is preliminary data.</text>
</comment>
<name>A0ABT3PKQ6_9BACT</name>
<reference evidence="2 3" key="1">
    <citation type="submission" date="2021-03" db="EMBL/GenBank/DDBJ databases">
        <title>Aliifodinibius sp. nov., a new bacterium isolated from saline soil.</title>
        <authorList>
            <person name="Galisteo C."/>
            <person name="De La Haba R."/>
            <person name="Sanchez-Porro C."/>
            <person name="Ventosa A."/>
        </authorList>
    </citation>
    <scope>NUCLEOTIDE SEQUENCE [LARGE SCALE GENOMIC DNA]</scope>
    <source>
        <strain evidence="2 3">1BSP15-2V2</strain>
    </source>
</reference>
<feature type="chain" id="PRO_5046075168" evidence="1">
    <location>
        <begin position="21"/>
        <end position="167"/>
    </location>
</feature>